<dbReference type="AlphaFoldDB" id="A0A2H1VFQ0"/>
<accession>A0A2H1VFQ0</accession>
<protein>
    <submittedName>
        <fullName evidence="2">SFRICE_001133</fullName>
    </submittedName>
</protein>
<gene>
    <name evidence="2" type="ORF">SFRICE_001133</name>
</gene>
<evidence type="ECO:0000313" key="2">
    <source>
        <dbReference type="EMBL" id="SOQ39690.1"/>
    </source>
</evidence>
<dbReference type="EMBL" id="ODYU01002331">
    <property type="protein sequence ID" value="SOQ39690.1"/>
    <property type="molecule type" value="Genomic_DNA"/>
</dbReference>
<reference evidence="2" key="1">
    <citation type="submission" date="2016-07" db="EMBL/GenBank/DDBJ databases">
        <authorList>
            <person name="Bretaudeau A."/>
        </authorList>
    </citation>
    <scope>NUCLEOTIDE SEQUENCE</scope>
    <source>
        <strain evidence="2">Rice</strain>
        <tissue evidence="2">Whole body</tissue>
    </source>
</reference>
<feature type="compositionally biased region" description="Basic and acidic residues" evidence="1">
    <location>
        <begin position="148"/>
        <end position="157"/>
    </location>
</feature>
<sequence length="157" mass="17342">MKIPTSSHTHDTQTQSNNLWITLRVAPYGNRTRYTLHGGSCPATALTIQSYCIFRNVPPPRGTRTTRDPRLAAPASYQLGNRKCRSVLLGSYLATPPWQTGKLFRSKVTHYRSAPAGDRSATSLGSLAGLVSPPRRWLSATLSPPDPKTSDSFRFDR</sequence>
<feature type="region of interest" description="Disordered" evidence="1">
    <location>
        <begin position="136"/>
        <end position="157"/>
    </location>
</feature>
<evidence type="ECO:0000256" key="1">
    <source>
        <dbReference type="SAM" id="MobiDB-lite"/>
    </source>
</evidence>
<name>A0A2H1VFQ0_SPOFR</name>
<proteinExistence type="predicted"/>
<organism evidence="2">
    <name type="scientific">Spodoptera frugiperda</name>
    <name type="common">Fall armyworm</name>
    <dbReference type="NCBI Taxonomy" id="7108"/>
    <lineage>
        <taxon>Eukaryota</taxon>
        <taxon>Metazoa</taxon>
        <taxon>Ecdysozoa</taxon>
        <taxon>Arthropoda</taxon>
        <taxon>Hexapoda</taxon>
        <taxon>Insecta</taxon>
        <taxon>Pterygota</taxon>
        <taxon>Neoptera</taxon>
        <taxon>Endopterygota</taxon>
        <taxon>Lepidoptera</taxon>
        <taxon>Glossata</taxon>
        <taxon>Ditrysia</taxon>
        <taxon>Noctuoidea</taxon>
        <taxon>Noctuidae</taxon>
        <taxon>Amphipyrinae</taxon>
        <taxon>Spodoptera</taxon>
    </lineage>
</organism>